<dbReference type="EMBL" id="SLWR01000001">
    <property type="protein sequence ID" value="TCO51800.1"/>
    <property type="molecule type" value="Genomic_DNA"/>
</dbReference>
<gene>
    <name evidence="1" type="ORF">EV646_101794</name>
</gene>
<dbReference type="RefSeq" id="WP_338419239.1">
    <property type="nucleotide sequence ID" value="NZ_SLWR01000001.1"/>
</dbReference>
<dbReference type="InterPro" id="IPR034660">
    <property type="entry name" value="DinB/YfiT-like"/>
</dbReference>
<accession>A0A4V2S5E4</accession>
<name>A0A4V2S5E4_9ACTN</name>
<comment type="caution">
    <text evidence="1">The sequence shown here is derived from an EMBL/GenBank/DDBJ whole genome shotgun (WGS) entry which is preliminary data.</text>
</comment>
<organism evidence="1 2">
    <name type="scientific">Kribbella antiqua</name>
    <dbReference type="NCBI Taxonomy" id="2512217"/>
    <lineage>
        <taxon>Bacteria</taxon>
        <taxon>Bacillati</taxon>
        <taxon>Actinomycetota</taxon>
        <taxon>Actinomycetes</taxon>
        <taxon>Propionibacteriales</taxon>
        <taxon>Kribbellaceae</taxon>
        <taxon>Kribbella</taxon>
    </lineage>
</organism>
<protein>
    <submittedName>
        <fullName evidence="1">Putative damage-inducible protein DinB</fullName>
    </submittedName>
</protein>
<dbReference type="Proteomes" id="UP000295573">
    <property type="component" value="Unassembled WGS sequence"/>
</dbReference>
<keyword evidence="2" id="KW-1185">Reference proteome</keyword>
<dbReference type="InterPro" id="IPR007061">
    <property type="entry name" value="MST-like"/>
</dbReference>
<dbReference type="SUPFAM" id="SSF109854">
    <property type="entry name" value="DinB/YfiT-like putative metalloenzymes"/>
    <property type="match status" value="1"/>
</dbReference>
<evidence type="ECO:0000313" key="1">
    <source>
        <dbReference type="EMBL" id="TCO51800.1"/>
    </source>
</evidence>
<proteinExistence type="predicted"/>
<sequence>MTLDWTAPSVERPDGSLTAPERELLQGYLNFYRTTLLFKCAGLTASQLAERPSPPSNLSLLGLIRHLTKVERIWFRIHFLDDPADPVFPLELGKDADFELIDAADAQAAYDGLIEEWKLSDEAAAGRSLDDRFTFNGTESTLRMIYIHLIGEYARHCGHADLLREQLDGTTGA</sequence>
<evidence type="ECO:0000313" key="2">
    <source>
        <dbReference type="Proteomes" id="UP000295573"/>
    </source>
</evidence>
<dbReference type="AlphaFoldDB" id="A0A4V2S5E4"/>
<dbReference type="Gene3D" id="1.20.120.450">
    <property type="entry name" value="dinb family like domain"/>
    <property type="match status" value="1"/>
</dbReference>
<reference evidence="1 2" key="1">
    <citation type="journal article" date="2015" name="Stand. Genomic Sci.">
        <title>Genomic Encyclopedia of Bacterial and Archaeal Type Strains, Phase III: the genomes of soil and plant-associated and newly described type strains.</title>
        <authorList>
            <person name="Whitman W.B."/>
            <person name="Woyke T."/>
            <person name="Klenk H.P."/>
            <person name="Zhou Y."/>
            <person name="Lilburn T.G."/>
            <person name="Beck B.J."/>
            <person name="De Vos P."/>
            <person name="Vandamme P."/>
            <person name="Eisen J.A."/>
            <person name="Garrity G."/>
            <person name="Hugenholtz P."/>
            <person name="Kyrpides N.C."/>
        </authorList>
    </citation>
    <scope>NUCLEOTIDE SEQUENCE [LARGE SCALE GENOMIC DNA]</scope>
    <source>
        <strain evidence="1 2">VKM Ac-2541</strain>
    </source>
</reference>
<dbReference type="Pfam" id="PF04978">
    <property type="entry name" value="MST"/>
    <property type="match status" value="1"/>
</dbReference>